<dbReference type="GeneID" id="54326628"/>
<dbReference type="PANTHER" id="PTHR43544:SF32">
    <property type="entry name" value="CHAIN DEHYDROGENASE, PUTATIVE (AFU_ORTHOLOGUE AFUA_5G01530)-RELATED"/>
    <property type="match status" value="1"/>
</dbReference>
<dbReference type="OrthoDB" id="1933717at2759"/>
<dbReference type="InterPro" id="IPR002347">
    <property type="entry name" value="SDR_fam"/>
</dbReference>
<dbReference type="VEuPathDB" id="FungiDB:EYZ11_006112"/>
<gene>
    <name evidence="2" type="ORF">ATNIH1004_003926</name>
    <name evidence="3" type="ORF">EYZ11_006112</name>
</gene>
<reference evidence="2 5" key="2">
    <citation type="submission" date="2019-08" db="EMBL/GenBank/DDBJ databases">
        <title>The genome sequence of a newly discovered highly antifungal drug resistant Aspergillus species, Aspergillus tanneri NIH 1004.</title>
        <authorList>
            <person name="Mounaud S."/>
            <person name="Singh I."/>
            <person name="Joardar V."/>
            <person name="Pakala S."/>
            <person name="Pakala S."/>
            <person name="Venepally P."/>
            <person name="Chung J.K."/>
            <person name="Losada L."/>
            <person name="Nierman W.C."/>
        </authorList>
    </citation>
    <scope>NUCLEOTIDE SEQUENCE [LARGE SCALE GENOMIC DNA]</scope>
    <source>
        <strain evidence="2 5">NIH1004</strain>
    </source>
</reference>
<dbReference type="PANTHER" id="PTHR43544">
    <property type="entry name" value="SHORT-CHAIN DEHYDROGENASE/REDUCTASE"/>
    <property type="match status" value="1"/>
</dbReference>
<evidence type="ECO:0000313" key="5">
    <source>
        <dbReference type="Proteomes" id="UP000324241"/>
    </source>
</evidence>
<dbReference type="RefSeq" id="XP_033427404.1">
    <property type="nucleotide sequence ID" value="XM_033568598.1"/>
</dbReference>
<evidence type="ECO:0000256" key="1">
    <source>
        <dbReference type="ARBA" id="ARBA00006484"/>
    </source>
</evidence>
<proteinExistence type="inferred from homology"/>
<evidence type="ECO:0000313" key="4">
    <source>
        <dbReference type="Proteomes" id="UP000308092"/>
    </source>
</evidence>
<comment type="caution">
    <text evidence="3">The sequence shown here is derived from an EMBL/GenBank/DDBJ whole genome shotgun (WGS) entry which is preliminary data.</text>
</comment>
<comment type="similarity">
    <text evidence="1">Belongs to the short-chain dehydrogenases/reductases (SDR) family.</text>
</comment>
<protein>
    <submittedName>
        <fullName evidence="3">Uncharacterized protein</fullName>
    </submittedName>
</protein>
<dbReference type="PRINTS" id="PR00081">
    <property type="entry name" value="GDHRDH"/>
</dbReference>
<keyword evidence="4" id="KW-1185">Reference proteome</keyword>
<dbReference type="STRING" id="1220188.A0A4S3JGV3"/>
<dbReference type="Gene3D" id="3.40.50.720">
    <property type="entry name" value="NAD(P)-binding Rossmann-like Domain"/>
    <property type="match status" value="1"/>
</dbReference>
<dbReference type="Pfam" id="PF00106">
    <property type="entry name" value="adh_short"/>
    <property type="match status" value="1"/>
</dbReference>
<evidence type="ECO:0000313" key="3">
    <source>
        <dbReference type="EMBL" id="THC94415.1"/>
    </source>
</evidence>
<dbReference type="Proteomes" id="UP000324241">
    <property type="component" value="Unassembled WGS sequence"/>
</dbReference>
<sequence length="269" mass="28952">MAQRIALITGTAFTLLHVYRANISGANSGVGLATTKVLARTDAFHVIMACRSLDSANNAKTELEQSGINPAHLSTVHLDVTDHESIREAASQVSQRFGQLDILVNNAAVAGLNALDDLTRRMRMCMDTNVIGPAVVSETFRPLLVKSPNAYSIYITSGVGSLTLAADPTSFTYRGPANGEAYRSSKSALNMVALQEWVHVQDTNTPLKIFMMCPGFVRSNLRGHSEEARSGWGHAGDPDVSGETVLSIVQGERDADVGKIVHKDGVYPW</sequence>
<name>A0A4S3JGV3_9EURO</name>
<dbReference type="EMBL" id="SOSA01000209">
    <property type="protein sequence ID" value="THC94415.1"/>
    <property type="molecule type" value="Genomic_DNA"/>
</dbReference>
<dbReference type="GO" id="GO:0019748">
    <property type="term" value="P:secondary metabolic process"/>
    <property type="evidence" value="ECO:0007669"/>
    <property type="project" value="TreeGrafter"/>
</dbReference>
<dbReference type="AlphaFoldDB" id="A0A4S3JGV3"/>
<dbReference type="GO" id="GO:0005737">
    <property type="term" value="C:cytoplasm"/>
    <property type="evidence" value="ECO:0007669"/>
    <property type="project" value="TreeGrafter"/>
</dbReference>
<evidence type="ECO:0000313" key="2">
    <source>
        <dbReference type="EMBL" id="KAA8648043.1"/>
    </source>
</evidence>
<dbReference type="SUPFAM" id="SSF51735">
    <property type="entry name" value="NAD(P)-binding Rossmann-fold domains"/>
    <property type="match status" value="1"/>
</dbReference>
<reference evidence="3 4" key="1">
    <citation type="submission" date="2019-03" db="EMBL/GenBank/DDBJ databases">
        <title>The genome sequence of a newly discovered highly antifungal drug resistant Aspergillus species, Aspergillus tanneri NIH 1004.</title>
        <authorList>
            <person name="Mounaud S."/>
            <person name="Singh I."/>
            <person name="Joardar V."/>
            <person name="Pakala S."/>
            <person name="Pakala S."/>
            <person name="Venepally P."/>
            <person name="Hoover J."/>
            <person name="Nierman W."/>
            <person name="Chung J."/>
            <person name="Losada L."/>
        </authorList>
    </citation>
    <scope>NUCLEOTIDE SEQUENCE [LARGE SCALE GENOMIC DNA]</scope>
    <source>
        <strain evidence="3 4">NIH1004</strain>
    </source>
</reference>
<dbReference type="InterPro" id="IPR036291">
    <property type="entry name" value="NAD(P)-bd_dom_sf"/>
</dbReference>
<dbReference type="EMBL" id="QUQM01000003">
    <property type="protein sequence ID" value="KAA8648043.1"/>
    <property type="molecule type" value="Genomic_DNA"/>
</dbReference>
<accession>A0A4S3JGV3</accession>
<dbReference type="InterPro" id="IPR051468">
    <property type="entry name" value="Fungal_SecMetab_SDRs"/>
</dbReference>
<organism evidence="3 4">
    <name type="scientific">Aspergillus tanneri</name>
    <dbReference type="NCBI Taxonomy" id="1220188"/>
    <lineage>
        <taxon>Eukaryota</taxon>
        <taxon>Fungi</taxon>
        <taxon>Dikarya</taxon>
        <taxon>Ascomycota</taxon>
        <taxon>Pezizomycotina</taxon>
        <taxon>Eurotiomycetes</taxon>
        <taxon>Eurotiomycetidae</taxon>
        <taxon>Eurotiales</taxon>
        <taxon>Aspergillaceae</taxon>
        <taxon>Aspergillus</taxon>
        <taxon>Aspergillus subgen. Circumdati</taxon>
    </lineage>
</organism>
<dbReference type="GO" id="GO:0016491">
    <property type="term" value="F:oxidoreductase activity"/>
    <property type="evidence" value="ECO:0007669"/>
    <property type="project" value="TreeGrafter"/>
</dbReference>
<dbReference type="Proteomes" id="UP000308092">
    <property type="component" value="Unassembled WGS sequence"/>
</dbReference>